<dbReference type="KEGG" id="ptp:RCA23_c02940"/>
<evidence type="ECO:0000313" key="5">
    <source>
        <dbReference type="Proteomes" id="UP000028680"/>
    </source>
</evidence>
<dbReference type="EMBL" id="CP003984">
    <property type="protein sequence ID" value="AII85858.1"/>
    <property type="molecule type" value="Genomic_DNA"/>
</dbReference>
<dbReference type="PANTHER" id="PTHR43818">
    <property type="entry name" value="BCDNA.GH03377"/>
    <property type="match status" value="1"/>
</dbReference>
<dbReference type="InterPro" id="IPR055170">
    <property type="entry name" value="GFO_IDH_MocA-like_dom"/>
</dbReference>
<keyword evidence="5" id="KW-1185">Reference proteome</keyword>
<dbReference type="Gene3D" id="3.30.360.10">
    <property type="entry name" value="Dihydrodipicolinate Reductase, domain 2"/>
    <property type="match status" value="1"/>
</dbReference>
<dbReference type="SUPFAM" id="SSF55347">
    <property type="entry name" value="Glyceraldehyde-3-phosphate dehydrogenase-like, C-terminal domain"/>
    <property type="match status" value="1"/>
</dbReference>
<dbReference type="InterPro" id="IPR036291">
    <property type="entry name" value="NAD(P)-bd_dom_sf"/>
</dbReference>
<name>A0AAN0RGR3_9RHOB</name>
<evidence type="ECO:0000259" key="2">
    <source>
        <dbReference type="Pfam" id="PF01408"/>
    </source>
</evidence>
<organism evidence="4 5">
    <name type="scientific">Planktomarina temperata RCA23</name>
    <dbReference type="NCBI Taxonomy" id="666509"/>
    <lineage>
        <taxon>Bacteria</taxon>
        <taxon>Pseudomonadati</taxon>
        <taxon>Pseudomonadota</taxon>
        <taxon>Alphaproteobacteria</taxon>
        <taxon>Rhodobacterales</taxon>
        <taxon>Paracoccaceae</taxon>
        <taxon>Planktomarina</taxon>
    </lineage>
</organism>
<dbReference type="Gene3D" id="3.40.50.720">
    <property type="entry name" value="NAD(P)-binding Rossmann-like Domain"/>
    <property type="match status" value="1"/>
</dbReference>
<sequence length="326" mass="35892">MGLDHRHIYGMIENMAKAGVTCLGYWTEGDPETLPGFRKRFPHLPRFESLQAALECGANLALISAIPSDRAQLTVKAMQQGMDVMSDKPGCTTLAQLEQIKACVAQTGRIWSVNFSERFETPASTLASQLVAAGAIGQVVQTVGLGPHRLNRATRPDWFFRKACFGGILTDIASHQIDQFLHYTGSDTAEVTHAFTANYANPGDSEVQDFGEINLRSDRGTGYIRVDWFTPDALPNWGDGRLTILGTQGYIELRKYVDVGGQKGTDHVILVNGDRCEKIDASAAGLPYFARLAYDIENRSETAMRQAHCFTVMELALRAQQMADEL</sequence>
<dbReference type="InterPro" id="IPR050463">
    <property type="entry name" value="Gfo/Idh/MocA_oxidrdct_glycsds"/>
</dbReference>
<dbReference type="Proteomes" id="UP000028680">
    <property type="component" value="Chromosome"/>
</dbReference>
<dbReference type="GO" id="GO:0000166">
    <property type="term" value="F:nucleotide binding"/>
    <property type="evidence" value="ECO:0007669"/>
    <property type="project" value="InterPro"/>
</dbReference>
<dbReference type="InterPro" id="IPR000683">
    <property type="entry name" value="Gfo/Idh/MocA-like_OxRdtase_N"/>
</dbReference>
<dbReference type="SUPFAM" id="SSF51735">
    <property type="entry name" value="NAD(P)-binding Rossmann-fold domains"/>
    <property type="match status" value="1"/>
</dbReference>
<proteinExistence type="predicted"/>
<dbReference type="GO" id="GO:0016491">
    <property type="term" value="F:oxidoreductase activity"/>
    <property type="evidence" value="ECO:0007669"/>
    <property type="project" value="UniProtKB-KW"/>
</dbReference>
<evidence type="ECO:0000313" key="4">
    <source>
        <dbReference type="EMBL" id="AII85858.1"/>
    </source>
</evidence>
<feature type="domain" description="Gfo/Idh/MocA-like oxidoreductase N-terminal" evidence="2">
    <location>
        <begin position="43"/>
        <end position="115"/>
    </location>
</feature>
<keyword evidence="1" id="KW-0560">Oxidoreductase</keyword>
<evidence type="ECO:0000259" key="3">
    <source>
        <dbReference type="Pfam" id="PF22725"/>
    </source>
</evidence>
<dbReference type="Pfam" id="PF22725">
    <property type="entry name" value="GFO_IDH_MocA_C3"/>
    <property type="match status" value="1"/>
</dbReference>
<evidence type="ECO:0000256" key="1">
    <source>
        <dbReference type="ARBA" id="ARBA00023002"/>
    </source>
</evidence>
<accession>A0AAN0RGR3</accession>
<feature type="domain" description="GFO/IDH/MocA-like oxidoreductase" evidence="3">
    <location>
        <begin position="127"/>
        <end position="252"/>
    </location>
</feature>
<dbReference type="PANTHER" id="PTHR43818:SF11">
    <property type="entry name" value="BCDNA.GH03377"/>
    <property type="match status" value="1"/>
</dbReference>
<dbReference type="AlphaFoldDB" id="A0AAN0RGR3"/>
<dbReference type="Pfam" id="PF01408">
    <property type="entry name" value="GFO_IDH_MocA"/>
    <property type="match status" value="1"/>
</dbReference>
<reference evidence="4 5" key="1">
    <citation type="journal article" date="2014" name="ISME J.">
        <title>Adaptation of an abundant Roseobacter RCA organism to pelagic systems revealed by genomic and transcriptomic analyses.</title>
        <authorList>
            <person name="Voget S."/>
            <person name="Wemheuer B."/>
            <person name="Brinkhoff T."/>
            <person name="Vollmers J."/>
            <person name="Dietrich S."/>
            <person name="Giebel H.A."/>
            <person name="Beardsley C."/>
            <person name="Sardemann C."/>
            <person name="Bakenhus I."/>
            <person name="Billerbeck S."/>
            <person name="Daniel R."/>
            <person name="Simon M."/>
        </authorList>
    </citation>
    <scope>NUCLEOTIDE SEQUENCE [LARGE SCALE GENOMIC DNA]</scope>
    <source>
        <strain evidence="4 5">RCA23</strain>
    </source>
</reference>
<gene>
    <name evidence="4" type="ORF">RCA23_c02940</name>
</gene>
<protein>
    <submittedName>
        <fullName evidence="4">Oxidoreductase</fullName>
    </submittedName>
</protein>